<sequence length="186" mass="21487">MLTPKRLYDQDAETAIGVQNPFYLRKAKLAQLALYDGDEILKMHHVLISVTSYKEDLELAEKTRQKMNEKINDPVCVQKRVKIIPPNYSKENFIATFTPQTQLTPEQVFWSKDLLKKRAEDLKANAPPLPVLPPVIVFWEFEKTCKKRITPMGITEGEREVRAIKAVFENMEAEVDQNAINKKWGD</sequence>
<dbReference type="Proteomes" id="UP001151760">
    <property type="component" value="Unassembled WGS sequence"/>
</dbReference>
<evidence type="ECO:0000313" key="1">
    <source>
        <dbReference type="EMBL" id="GJT56183.1"/>
    </source>
</evidence>
<protein>
    <submittedName>
        <fullName evidence="1">Uncharacterized protein</fullName>
    </submittedName>
</protein>
<reference evidence="1" key="1">
    <citation type="journal article" date="2022" name="Int. J. Mol. Sci.">
        <title>Draft Genome of Tanacetum Coccineum: Genomic Comparison of Closely Related Tanacetum-Family Plants.</title>
        <authorList>
            <person name="Yamashiro T."/>
            <person name="Shiraishi A."/>
            <person name="Nakayama K."/>
            <person name="Satake H."/>
        </authorList>
    </citation>
    <scope>NUCLEOTIDE SEQUENCE</scope>
</reference>
<keyword evidence="2" id="KW-1185">Reference proteome</keyword>
<evidence type="ECO:0000313" key="2">
    <source>
        <dbReference type="Proteomes" id="UP001151760"/>
    </source>
</evidence>
<reference evidence="1" key="2">
    <citation type="submission" date="2022-01" db="EMBL/GenBank/DDBJ databases">
        <authorList>
            <person name="Yamashiro T."/>
            <person name="Shiraishi A."/>
            <person name="Satake H."/>
            <person name="Nakayama K."/>
        </authorList>
    </citation>
    <scope>NUCLEOTIDE SEQUENCE</scope>
</reference>
<gene>
    <name evidence="1" type="ORF">Tco_0991237</name>
</gene>
<name>A0ABQ5EZG9_9ASTR</name>
<dbReference type="EMBL" id="BQNB010016822">
    <property type="protein sequence ID" value="GJT56183.1"/>
    <property type="molecule type" value="Genomic_DNA"/>
</dbReference>
<organism evidence="1 2">
    <name type="scientific">Tanacetum coccineum</name>
    <dbReference type="NCBI Taxonomy" id="301880"/>
    <lineage>
        <taxon>Eukaryota</taxon>
        <taxon>Viridiplantae</taxon>
        <taxon>Streptophyta</taxon>
        <taxon>Embryophyta</taxon>
        <taxon>Tracheophyta</taxon>
        <taxon>Spermatophyta</taxon>
        <taxon>Magnoliopsida</taxon>
        <taxon>eudicotyledons</taxon>
        <taxon>Gunneridae</taxon>
        <taxon>Pentapetalae</taxon>
        <taxon>asterids</taxon>
        <taxon>campanulids</taxon>
        <taxon>Asterales</taxon>
        <taxon>Asteraceae</taxon>
        <taxon>Asteroideae</taxon>
        <taxon>Anthemideae</taxon>
        <taxon>Anthemidinae</taxon>
        <taxon>Tanacetum</taxon>
    </lineage>
</organism>
<proteinExistence type="predicted"/>
<accession>A0ABQ5EZG9</accession>
<comment type="caution">
    <text evidence="1">The sequence shown here is derived from an EMBL/GenBank/DDBJ whole genome shotgun (WGS) entry which is preliminary data.</text>
</comment>